<proteinExistence type="predicted"/>
<evidence type="ECO:0000313" key="3">
    <source>
        <dbReference type="Proteomes" id="UP000464178"/>
    </source>
</evidence>
<dbReference type="Pfam" id="PF02811">
    <property type="entry name" value="PHP"/>
    <property type="match status" value="1"/>
</dbReference>
<accession>A0A6P2D4T1</accession>
<dbReference type="KEGG" id="gms:SOIL9_18070"/>
<dbReference type="CDD" id="cd07432">
    <property type="entry name" value="PHP_HisPPase"/>
    <property type="match status" value="1"/>
</dbReference>
<dbReference type="RefSeq" id="WP_162670260.1">
    <property type="nucleotide sequence ID" value="NZ_LR593886.1"/>
</dbReference>
<name>A0A6P2D4T1_9BACT</name>
<dbReference type="GO" id="GO:0004534">
    <property type="term" value="F:5'-3' RNA exonuclease activity"/>
    <property type="evidence" value="ECO:0007669"/>
    <property type="project" value="TreeGrafter"/>
</dbReference>
<organism evidence="2 3">
    <name type="scientific">Gemmata massiliana</name>
    <dbReference type="NCBI Taxonomy" id="1210884"/>
    <lineage>
        <taxon>Bacteria</taxon>
        <taxon>Pseudomonadati</taxon>
        <taxon>Planctomycetota</taxon>
        <taxon>Planctomycetia</taxon>
        <taxon>Gemmatales</taxon>
        <taxon>Gemmataceae</taxon>
        <taxon>Gemmata</taxon>
    </lineage>
</organism>
<dbReference type="InterPro" id="IPR016195">
    <property type="entry name" value="Pol/histidinol_Pase-like"/>
</dbReference>
<dbReference type="InterPro" id="IPR004013">
    <property type="entry name" value="PHP_dom"/>
</dbReference>
<sequence>MKFDLHMHTARHSPDADSDPFELVSAAIRAGLDGIVITEHDFQWPEEELEELRAFAPQLVILAGLEVTGRGGDVLCYGLTNTAAVPKGIAWPELCREVHRQGGACVAAHPNRWGQPFEKILAEQKPELDGIEVMSNNMDLDLRARAAVLLEKYPHFAQLGNSDSHQPYTVGCCCTDFDADIRTNADLVAAIRGRKGTAKVNDAHRT</sequence>
<dbReference type="Pfam" id="PF13263">
    <property type="entry name" value="PHP_C"/>
    <property type="match status" value="1"/>
</dbReference>
<gene>
    <name evidence="2" type="ORF">SOIL9_18070</name>
</gene>
<dbReference type="Gene3D" id="3.20.20.140">
    <property type="entry name" value="Metal-dependent hydrolases"/>
    <property type="match status" value="1"/>
</dbReference>
<dbReference type="SUPFAM" id="SSF89550">
    <property type="entry name" value="PHP domain-like"/>
    <property type="match status" value="1"/>
</dbReference>
<evidence type="ECO:0000259" key="1">
    <source>
        <dbReference type="Pfam" id="PF02811"/>
    </source>
</evidence>
<dbReference type="PANTHER" id="PTHR42924">
    <property type="entry name" value="EXONUCLEASE"/>
    <property type="match status" value="1"/>
</dbReference>
<protein>
    <recommendedName>
        <fullName evidence="1">PHP domain-containing protein</fullName>
    </recommendedName>
</protein>
<dbReference type="InterPro" id="IPR052018">
    <property type="entry name" value="PHP_domain"/>
</dbReference>
<dbReference type="PANTHER" id="PTHR42924:SF3">
    <property type="entry name" value="POLYMERASE_HISTIDINOL PHOSPHATASE N-TERMINAL DOMAIN-CONTAINING PROTEIN"/>
    <property type="match status" value="1"/>
</dbReference>
<dbReference type="AlphaFoldDB" id="A0A6P2D4T1"/>
<reference evidence="2 3" key="1">
    <citation type="submission" date="2019-05" db="EMBL/GenBank/DDBJ databases">
        <authorList>
            <consortium name="Science for Life Laboratories"/>
        </authorList>
    </citation>
    <scope>NUCLEOTIDE SEQUENCE [LARGE SCALE GENOMIC DNA]</scope>
    <source>
        <strain evidence="2">Soil9</strain>
    </source>
</reference>
<keyword evidence="3" id="KW-1185">Reference proteome</keyword>
<dbReference type="Proteomes" id="UP000464178">
    <property type="component" value="Chromosome"/>
</dbReference>
<dbReference type="EMBL" id="LR593886">
    <property type="protein sequence ID" value="VTR95907.1"/>
    <property type="molecule type" value="Genomic_DNA"/>
</dbReference>
<feature type="domain" description="PHP" evidence="1">
    <location>
        <begin position="4"/>
        <end position="68"/>
    </location>
</feature>
<evidence type="ECO:0000313" key="2">
    <source>
        <dbReference type="EMBL" id="VTR95907.1"/>
    </source>
</evidence>
<dbReference type="GO" id="GO:0035312">
    <property type="term" value="F:5'-3' DNA exonuclease activity"/>
    <property type="evidence" value="ECO:0007669"/>
    <property type="project" value="TreeGrafter"/>
</dbReference>